<dbReference type="Pfam" id="PF00580">
    <property type="entry name" value="UvrD-helicase"/>
    <property type="match status" value="1"/>
</dbReference>
<evidence type="ECO:0000256" key="8">
    <source>
        <dbReference type="ARBA" id="ARBA00034808"/>
    </source>
</evidence>
<comment type="caution">
    <text evidence="13">The sequence shown here is derived from an EMBL/GenBank/DDBJ whole genome shotgun (WGS) entry which is preliminary data.</text>
</comment>
<evidence type="ECO:0000256" key="1">
    <source>
        <dbReference type="ARBA" id="ARBA00009922"/>
    </source>
</evidence>
<feature type="domain" description="UvrD-like helicase ATP-binding" evidence="11">
    <location>
        <begin position="3"/>
        <end position="279"/>
    </location>
</feature>
<proteinExistence type="inferred from homology"/>
<dbReference type="GO" id="GO:0033202">
    <property type="term" value="C:DNA helicase complex"/>
    <property type="evidence" value="ECO:0007669"/>
    <property type="project" value="TreeGrafter"/>
</dbReference>
<dbReference type="GO" id="GO:0005829">
    <property type="term" value="C:cytosol"/>
    <property type="evidence" value="ECO:0007669"/>
    <property type="project" value="TreeGrafter"/>
</dbReference>
<evidence type="ECO:0000256" key="10">
    <source>
        <dbReference type="PROSITE-ProRule" id="PRU00560"/>
    </source>
</evidence>
<keyword evidence="3 10" id="KW-0378">Hydrolase</keyword>
<dbReference type="STRING" id="1802555.A2755_03395"/>
<organism evidence="13 14">
    <name type="scientific">Candidatus Wolfebacteria bacterium RIFCSPHIGHO2_01_FULL_48_22</name>
    <dbReference type="NCBI Taxonomy" id="1802555"/>
    <lineage>
        <taxon>Bacteria</taxon>
        <taxon>Candidatus Wolfeibacteriota</taxon>
    </lineage>
</organism>
<dbReference type="Gene3D" id="1.10.10.160">
    <property type="match status" value="1"/>
</dbReference>
<dbReference type="EMBL" id="MGIP01000019">
    <property type="protein sequence ID" value="OGM90572.1"/>
    <property type="molecule type" value="Genomic_DNA"/>
</dbReference>
<comment type="catalytic activity">
    <reaction evidence="7">
        <text>Couples ATP hydrolysis with the unwinding of duplex DNA by translocating in the 3'-5' direction.</text>
        <dbReference type="EC" id="5.6.2.4"/>
    </reaction>
</comment>
<comment type="similarity">
    <text evidence="1">Belongs to the helicase family. UvrD subfamily.</text>
</comment>
<evidence type="ECO:0000256" key="2">
    <source>
        <dbReference type="ARBA" id="ARBA00022741"/>
    </source>
</evidence>
<dbReference type="CDD" id="cd17932">
    <property type="entry name" value="DEXQc_UvrD"/>
    <property type="match status" value="1"/>
</dbReference>
<sequence>MFSDLNDKQREAVFAGDGPLLIVAGAGSGKTKTLISRILYFIAEKKIEPARILAITFTNKAADEMKSRVLAALKKSGIGIHSEPRLSTFHSFGAALLRDMCEYAGRTKTFSIYDDDDSIKLLRDIVKHKNLEKGKGAGYFVREISRIKSELVGKAEFSGEDVVREVYEEYEAMLKKNNAFDFDDLIEKVVRIFQVHRDVLEEYQKRYTHVLVDEYQDVNTSQYWMLKLLAQKHANVTVVGDDAQSIYRFRFSDFRNFLNFEQSWPNAKVIFLEQNYRSSKNIIEASSDLIAKNTQQKKKNLWTENSQGVPVQVVEHSDEFSEADFIVTKGRDLQKLTKHIGILFRTNAQSRALEQMLIEYGVEYRLFGAVSFYERKEIRDVVAALRYAHNPADEVALDRLKKNLYKKHFVLLRDELPQRAHGVSPTKVISYFMDAVSYPAYLQSEFSNFTERLENVQELLNFAEQFDSLGAFLEKIALVDAFDSGRRKKKSRHEQGPTIDLMTIHLAKGLEFDVVLVAGVNEGTLPHSRSYYSMDELEEERRLMYVAMTRAKEQLYLNFYHTPSRFLFELPGNKIVFHGEKSLEDEERYIEYD</sequence>
<keyword evidence="2 10" id="KW-0547">Nucleotide-binding</keyword>
<dbReference type="SUPFAM" id="SSF52540">
    <property type="entry name" value="P-loop containing nucleoside triphosphate hydrolases"/>
    <property type="match status" value="1"/>
</dbReference>
<dbReference type="GO" id="GO:0016887">
    <property type="term" value="F:ATP hydrolysis activity"/>
    <property type="evidence" value="ECO:0007669"/>
    <property type="project" value="RHEA"/>
</dbReference>
<dbReference type="Gene3D" id="1.10.486.10">
    <property type="entry name" value="PCRA, domain 4"/>
    <property type="match status" value="2"/>
</dbReference>
<comment type="catalytic activity">
    <reaction evidence="9">
        <text>ATP + H2O = ADP + phosphate + H(+)</text>
        <dbReference type="Rhea" id="RHEA:13065"/>
        <dbReference type="ChEBI" id="CHEBI:15377"/>
        <dbReference type="ChEBI" id="CHEBI:15378"/>
        <dbReference type="ChEBI" id="CHEBI:30616"/>
        <dbReference type="ChEBI" id="CHEBI:43474"/>
        <dbReference type="ChEBI" id="CHEBI:456216"/>
        <dbReference type="EC" id="5.6.2.4"/>
    </reaction>
</comment>
<evidence type="ECO:0000256" key="7">
    <source>
        <dbReference type="ARBA" id="ARBA00034617"/>
    </source>
</evidence>
<accession>A0A1F8DQ56</accession>
<dbReference type="Pfam" id="PF13361">
    <property type="entry name" value="UvrD_C"/>
    <property type="match status" value="2"/>
</dbReference>
<evidence type="ECO:0000256" key="6">
    <source>
        <dbReference type="ARBA" id="ARBA00023235"/>
    </source>
</evidence>
<dbReference type="AlphaFoldDB" id="A0A1F8DQ56"/>
<keyword evidence="6" id="KW-0413">Isomerase</keyword>
<dbReference type="InterPro" id="IPR027417">
    <property type="entry name" value="P-loop_NTPase"/>
</dbReference>
<dbReference type="PANTHER" id="PTHR11070">
    <property type="entry name" value="UVRD / RECB / PCRA DNA HELICASE FAMILY MEMBER"/>
    <property type="match status" value="1"/>
</dbReference>
<name>A0A1F8DQ56_9BACT</name>
<keyword evidence="5 10" id="KW-0067">ATP-binding</keyword>
<evidence type="ECO:0000259" key="12">
    <source>
        <dbReference type="PROSITE" id="PS51217"/>
    </source>
</evidence>
<keyword evidence="4 10" id="KW-0347">Helicase</keyword>
<dbReference type="PANTHER" id="PTHR11070:SF48">
    <property type="entry name" value="ATP-DEPENDENT HELICASE_NUCLEASE SUBUNIT A"/>
    <property type="match status" value="1"/>
</dbReference>
<dbReference type="InterPro" id="IPR014016">
    <property type="entry name" value="UvrD-like_ATP-bd"/>
</dbReference>
<dbReference type="GO" id="GO:0005524">
    <property type="term" value="F:ATP binding"/>
    <property type="evidence" value="ECO:0007669"/>
    <property type="project" value="UniProtKB-UniRule"/>
</dbReference>
<evidence type="ECO:0000259" key="11">
    <source>
        <dbReference type="PROSITE" id="PS51198"/>
    </source>
</evidence>
<feature type="domain" description="UvrD-like helicase C-terminal" evidence="12">
    <location>
        <begin position="280"/>
        <end position="509"/>
    </location>
</feature>
<evidence type="ECO:0000256" key="5">
    <source>
        <dbReference type="ARBA" id="ARBA00022840"/>
    </source>
</evidence>
<evidence type="ECO:0000256" key="9">
    <source>
        <dbReference type="ARBA" id="ARBA00048988"/>
    </source>
</evidence>
<dbReference type="InterPro" id="IPR013986">
    <property type="entry name" value="DExx_box_DNA_helicase_dom_sf"/>
</dbReference>
<reference evidence="13 14" key="1">
    <citation type="journal article" date="2016" name="Nat. Commun.">
        <title>Thousands of microbial genomes shed light on interconnected biogeochemical processes in an aquifer system.</title>
        <authorList>
            <person name="Anantharaman K."/>
            <person name="Brown C.T."/>
            <person name="Hug L.A."/>
            <person name="Sharon I."/>
            <person name="Castelle C.J."/>
            <person name="Probst A.J."/>
            <person name="Thomas B.C."/>
            <person name="Singh A."/>
            <person name="Wilkins M.J."/>
            <person name="Karaoz U."/>
            <person name="Brodie E.L."/>
            <person name="Williams K.H."/>
            <person name="Hubbard S.S."/>
            <person name="Banfield J.F."/>
        </authorList>
    </citation>
    <scope>NUCLEOTIDE SEQUENCE [LARGE SCALE GENOMIC DNA]</scope>
</reference>
<evidence type="ECO:0000256" key="4">
    <source>
        <dbReference type="ARBA" id="ARBA00022806"/>
    </source>
</evidence>
<gene>
    <name evidence="13" type="ORF">A2755_03395</name>
</gene>
<dbReference type="InterPro" id="IPR000212">
    <property type="entry name" value="DNA_helicase_UvrD/REP"/>
</dbReference>
<dbReference type="GO" id="GO:0003677">
    <property type="term" value="F:DNA binding"/>
    <property type="evidence" value="ECO:0007669"/>
    <property type="project" value="InterPro"/>
</dbReference>
<evidence type="ECO:0000313" key="13">
    <source>
        <dbReference type="EMBL" id="OGM90572.1"/>
    </source>
</evidence>
<protein>
    <recommendedName>
        <fullName evidence="8">DNA 3'-5' helicase</fullName>
        <ecNumber evidence="8">5.6.2.4</ecNumber>
    </recommendedName>
</protein>
<dbReference type="PROSITE" id="PS51198">
    <property type="entry name" value="UVRD_HELICASE_ATP_BIND"/>
    <property type="match status" value="1"/>
</dbReference>
<dbReference type="GO" id="GO:0000725">
    <property type="term" value="P:recombinational repair"/>
    <property type="evidence" value="ECO:0007669"/>
    <property type="project" value="TreeGrafter"/>
</dbReference>
<evidence type="ECO:0000313" key="14">
    <source>
        <dbReference type="Proteomes" id="UP000177029"/>
    </source>
</evidence>
<dbReference type="Proteomes" id="UP000177029">
    <property type="component" value="Unassembled WGS sequence"/>
</dbReference>
<dbReference type="CDD" id="cd18807">
    <property type="entry name" value="SF1_C_UvrD"/>
    <property type="match status" value="1"/>
</dbReference>
<dbReference type="Gene3D" id="3.40.50.300">
    <property type="entry name" value="P-loop containing nucleotide triphosphate hydrolases"/>
    <property type="match status" value="3"/>
</dbReference>
<feature type="binding site" evidence="10">
    <location>
        <begin position="24"/>
        <end position="31"/>
    </location>
    <ligand>
        <name>ATP</name>
        <dbReference type="ChEBI" id="CHEBI:30616"/>
    </ligand>
</feature>
<dbReference type="EC" id="5.6.2.4" evidence="8"/>
<dbReference type="GO" id="GO:0043138">
    <property type="term" value="F:3'-5' DNA helicase activity"/>
    <property type="evidence" value="ECO:0007669"/>
    <property type="project" value="UniProtKB-EC"/>
</dbReference>
<dbReference type="InterPro" id="IPR014017">
    <property type="entry name" value="DNA_helicase_UvrD-like_C"/>
</dbReference>
<evidence type="ECO:0000256" key="3">
    <source>
        <dbReference type="ARBA" id="ARBA00022801"/>
    </source>
</evidence>
<dbReference type="PROSITE" id="PS51217">
    <property type="entry name" value="UVRD_HELICASE_CTER"/>
    <property type="match status" value="1"/>
</dbReference>